<keyword evidence="9 10" id="KW-0807">Transducer</keyword>
<keyword evidence="6 10" id="KW-1133">Transmembrane helix</keyword>
<evidence type="ECO:0000256" key="4">
    <source>
        <dbReference type="ARBA" id="ARBA00022692"/>
    </source>
</evidence>
<evidence type="ECO:0000256" key="1">
    <source>
        <dbReference type="ARBA" id="ARBA00004651"/>
    </source>
</evidence>
<dbReference type="GO" id="GO:0004984">
    <property type="term" value="F:olfactory receptor activity"/>
    <property type="evidence" value="ECO:0007669"/>
    <property type="project" value="InterPro"/>
</dbReference>
<dbReference type="PANTHER" id="PTHR21137:SF35">
    <property type="entry name" value="ODORANT RECEPTOR 19A-RELATED"/>
    <property type="match status" value="1"/>
</dbReference>
<feature type="transmembrane region" description="Helical" evidence="10">
    <location>
        <begin position="341"/>
        <end position="357"/>
    </location>
</feature>
<feature type="transmembrane region" description="Helical" evidence="10">
    <location>
        <begin position="75"/>
        <end position="94"/>
    </location>
</feature>
<evidence type="ECO:0000256" key="3">
    <source>
        <dbReference type="ARBA" id="ARBA00022606"/>
    </source>
</evidence>
<feature type="transmembrane region" description="Helical" evidence="10">
    <location>
        <begin position="314"/>
        <end position="335"/>
    </location>
</feature>
<dbReference type="GO" id="GO:0005549">
    <property type="term" value="F:odorant binding"/>
    <property type="evidence" value="ECO:0007669"/>
    <property type="project" value="InterPro"/>
</dbReference>
<keyword evidence="8 10" id="KW-0675">Receptor</keyword>
<evidence type="ECO:0000256" key="6">
    <source>
        <dbReference type="ARBA" id="ARBA00022989"/>
    </source>
</evidence>
<protein>
    <recommendedName>
        <fullName evidence="10">Odorant receptor</fullName>
    </recommendedName>
</protein>
<proteinExistence type="evidence at transcript level"/>
<evidence type="ECO:0000256" key="2">
    <source>
        <dbReference type="ARBA" id="ARBA00022475"/>
    </source>
</evidence>
<comment type="similarity">
    <text evidence="10">Belongs to the insect chemoreceptor superfamily. Heteromeric odorant receptor channel (TC 1.A.69) family.</text>
</comment>
<keyword evidence="2" id="KW-1003">Cell membrane</keyword>
<feature type="transmembrane region" description="Helical" evidence="10">
    <location>
        <begin position="39"/>
        <end position="63"/>
    </location>
</feature>
<accession>A0A3Q9ELK4</accession>
<sequence>MTSHEYKPINAFKINLNIFTAEGIWPAGLKNKNLRYPYAVYRLLSPSIWFGLFFIFQLIQVIIVINDMAKLMDSMYLMVTYFAILSKFMCFILYRKRIEKLFNTLDESIFIPRQKKHFDYINEAMRIIRRDTIFFLSSGISATIFWTFYPLFDKHQEEKQLAYVMWCPIDVSTSPIFELVYTYQVIAITYNTMFNTMADTTICGLFRMMSGHLEILAQDYSELFDDNFISPGDIVDKKNNINKGLSNYNTEKLSKYKNDNEDIDEDKYLIVKKPNVTHEKLSYRVAACVEYAQAIEKFVNEVNDVFQGGILTQFIASCLIICATAFALTMVPVASVQFVSLLQYQGCMIIQIFIYCWRGNELTLKFSELSNAIFKCNWQLCNGHFRRSMDIIMSRSQKPMILVVAGLFSLSVDTFIGIIKSAYSFFMFLKEVQTAAAED</sequence>
<keyword evidence="7 10" id="KW-0472">Membrane</keyword>
<dbReference type="InterPro" id="IPR004117">
    <property type="entry name" value="7tm6_olfct_rcpt"/>
</dbReference>
<evidence type="ECO:0000256" key="8">
    <source>
        <dbReference type="ARBA" id="ARBA00023170"/>
    </source>
</evidence>
<comment type="subcellular location">
    <subcellularLocation>
        <location evidence="1 10">Cell membrane</location>
        <topology evidence="1 10">Multi-pass membrane protein</topology>
    </subcellularLocation>
</comment>
<dbReference type="Pfam" id="PF02949">
    <property type="entry name" value="7tm_6"/>
    <property type="match status" value="1"/>
</dbReference>
<dbReference type="OrthoDB" id="6597368at2759"/>
<dbReference type="PANTHER" id="PTHR21137">
    <property type="entry name" value="ODORANT RECEPTOR"/>
    <property type="match status" value="1"/>
</dbReference>
<evidence type="ECO:0000256" key="9">
    <source>
        <dbReference type="ARBA" id="ARBA00023224"/>
    </source>
</evidence>
<evidence type="ECO:0000256" key="5">
    <source>
        <dbReference type="ARBA" id="ARBA00022725"/>
    </source>
</evidence>
<dbReference type="GO" id="GO:0005886">
    <property type="term" value="C:plasma membrane"/>
    <property type="evidence" value="ECO:0007669"/>
    <property type="project" value="UniProtKB-SubCell"/>
</dbReference>
<keyword evidence="3 10" id="KW-0716">Sensory transduction</keyword>
<evidence type="ECO:0000313" key="11">
    <source>
        <dbReference type="EMBL" id="AZQ24906.1"/>
    </source>
</evidence>
<keyword evidence="5 10" id="KW-0552">Olfaction</keyword>
<evidence type="ECO:0000256" key="10">
    <source>
        <dbReference type="RuleBase" id="RU351113"/>
    </source>
</evidence>
<feature type="transmembrane region" description="Helical" evidence="10">
    <location>
        <begin position="133"/>
        <end position="151"/>
    </location>
</feature>
<reference evidence="11" key="1">
    <citation type="journal article" date="2018" name="Front. Physiol.">
        <title>Differential Expression Analysis of Olfactory Genes Based on a Combination of Sequencing Platforms and Behavioral Investigations in Aphidius gifuensis.</title>
        <authorList>
            <person name="Fan J."/>
            <person name="Zhang Q."/>
            <person name="Xu Q."/>
            <person name="Xue W."/>
            <person name="Han Z."/>
            <person name="Sun J."/>
            <person name="Chen J."/>
        </authorList>
    </citation>
    <scope>NUCLEOTIDE SEQUENCE</scope>
</reference>
<dbReference type="AlphaFoldDB" id="A0A3Q9ELK4"/>
<dbReference type="EMBL" id="MK048965">
    <property type="protein sequence ID" value="AZQ24906.1"/>
    <property type="molecule type" value="mRNA"/>
</dbReference>
<evidence type="ECO:0000256" key="7">
    <source>
        <dbReference type="ARBA" id="ARBA00023136"/>
    </source>
</evidence>
<feature type="transmembrane region" description="Helical" evidence="10">
    <location>
        <begin position="163"/>
        <end position="183"/>
    </location>
</feature>
<keyword evidence="4 10" id="KW-0812">Transmembrane</keyword>
<name>A0A3Q9ELK4_APHGI</name>
<organism evidence="11">
    <name type="scientific">Aphidius gifuensis</name>
    <name type="common">Parasitoid wasp</name>
    <dbReference type="NCBI Taxonomy" id="684658"/>
    <lineage>
        <taxon>Eukaryota</taxon>
        <taxon>Metazoa</taxon>
        <taxon>Ecdysozoa</taxon>
        <taxon>Arthropoda</taxon>
        <taxon>Hexapoda</taxon>
        <taxon>Insecta</taxon>
        <taxon>Pterygota</taxon>
        <taxon>Neoptera</taxon>
        <taxon>Endopterygota</taxon>
        <taxon>Hymenoptera</taxon>
        <taxon>Apocrita</taxon>
        <taxon>Ichneumonoidea</taxon>
        <taxon>Braconidae</taxon>
        <taxon>Aphidiinae</taxon>
        <taxon>Aphidius</taxon>
    </lineage>
</organism>
<dbReference type="GO" id="GO:0007165">
    <property type="term" value="P:signal transduction"/>
    <property type="evidence" value="ECO:0007669"/>
    <property type="project" value="UniProtKB-KW"/>
</dbReference>
<feature type="transmembrane region" description="Helical" evidence="10">
    <location>
        <begin position="399"/>
        <end position="419"/>
    </location>
</feature>